<sequence length="133" mass="14559">MKRNEKAKRAARYTNYNYAKALGGICVAVLVIGAEITQIGWKCVKISYALLDWGSSVLKRQTSSSIAGNQGLWVEATATYYTQGQTDMSPTARNCIHFHQAVSVGGGLVSITVHFSPNLAPHLLFVRVELWAD</sequence>
<keyword evidence="1" id="KW-1133">Transmembrane helix</keyword>
<proteinExistence type="predicted"/>
<organism evidence="2 3">
    <name type="scientific">Taenia crassiceps</name>
    <dbReference type="NCBI Taxonomy" id="6207"/>
    <lineage>
        <taxon>Eukaryota</taxon>
        <taxon>Metazoa</taxon>
        <taxon>Spiralia</taxon>
        <taxon>Lophotrochozoa</taxon>
        <taxon>Platyhelminthes</taxon>
        <taxon>Cestoda</taxon>
        <taxon>Eucestoda</taxon>
        <taxon>Cyclophyllidea</taxon>
        <taxon>Taeniidae</taxon>
        <taxon>Taenia</taxon>
    </lineage>
</organism>
<evidence type="ECO:0000256" key="1">
    <source>
        <dbReference type="SAM" id="Phobius"/>
    </source>
</evidence>
<dbReference type="Proteomes" id="UP001651158">
    <property type="component" value="Unassembled WGS sequence"/>
</dbReference>
<dbReference type="EMBL" id="JAKROA010000013">
    <property type="protein sequence ID" value="KAL5104197.1"/>
    <property type="molecule type" value="Genomic_DNA"/>
</dbReference>
<comment type="caution">
    <text evidence="2">The sequence shown here is derived from an EMBL/GenBank/DDBJ whole genome shotgun (WGS) entry which is preliminary data.</text>
</comment>
<reference evidence="2 3" key="1">
    <citation type="journal article" date="2022" name="Front. Cell. Infect. Microbiol.">
        <title>The Genomes of Two Strains of Taenia crassiceps the Animal Model for the Study of Human Cysticercosis.</title>
        <authorList>
            <person name="Bobes R.J."/>
            <person name="Estrada K."/>
            <person name="Rios-Valencia D.G."/>
            <person name="Calderon-Gallegos A."/>
            <person name="de la Torre P."/>
            <person name="Carrero J.C."/>
            <person name="Sanchez-Flores A."/>
            <person name="Laclette J.P."/>
        </authorList>
    </citation>
    <scope>NUCLEOTIDE SEQUENCE [LARGE SCALE GENOMIC DNA]</scope>
    <source>
        <strain evidence="2">WFUcys</strain>
    </source>
</reference>
<evidence type="ECO:0000313" key="3">
    <source>
        <dbReference type="Proteomes" id="UP001651158"/>
    </source>
</evidence>
<evidence type="ECO:0000313" key="2">
    <source>
        <dbReference type="EMBL" id="KAL5104197.1"/>
    </source>
</evidence>
<keyword evidence="1" id="KW-0472">Membrane</keyword>
<keyword evidence="1" id="KW-0812">Transmembrane</keyword>
<accession>A0ABR4Q3Q8</accession>
<protein>
    <submittedName>
        <fullName evidence="2">Uncharacterized protein</fullName>
    </submittedName>
</protein>
<keyword evidence="3" id="KW-1185">Reference proteome</keyword>
<gene>
    <name evidence="2" type="ORF">TcWFU_001059</name>
</gene>
<name>A0ABR4Q3Q8_9CEST</name>
<feature type="transmembrane region" description="Helical" evidence="1">
    <location>
        <begin position="21"/>
        <end position="41"/>
    </location>
</feature>